<evidence type="ECO:0000256" key="1">
    <source>
        <dbReference type="ARBA" id="ARBA00022801"/>
    </source>
</evidence>
<evidence type="ECO:0000313" key="4">
    <source>
        <dbReference type="EMBL" id="KKT10673.1"/>
    </source>
</evidence>
<evidence type="ECO:0000256" key="2">
    <source>
        <dbReference type="PIRSR" id="PIRSR613078-1"/>
    </source>
</evidence>
<dbReference type="GO" id="GO:0043456">
    <property type="term" value="P:regulation of pentose-phosphate shunt"/>
    <property type="evidence" value="ECO:0007669"/>
    <property type="project" value="TreeGrafter"/>
</dbReference>
<dbReference type="InterPro" id="IPR001345">
    <property type="entry name" value="PG/BPGM_mutase_AS"/>
</dbReference>
<gene>
    <name evidence="4" type="ORF">UV91_C0011G0009</name>
</gene>
<dbReference type="SUPFAM" id="SSF53254">
    <property type="entry name" value="Phosphoglycerate mutase-like"/>
    <property type="match status" value="1"/>
</dbReference>
<feature type="active site" description="Tele-phosphohistidine intermediate" evidence="2">
    <location>
        <position position="17"/>
    </location>
</feature>
<dbReference type="GO" id="GO:0045820">
    <property type="term" value="P:negative regulation of glycolytic process"/>
    <property type="evidence" value="ECO:0007669"/>
    <property type="project" value="TreeGrafter"/>
</dbReference>
<dbReference type="InterPro" id="IPR013078">
    <property type="entry name" value="His_Pase_superF_clade-1"/>
</dbReference>
<protein>
    <recommendedName>
        <fullName evidence="6">Phosphoglycerate mutase</fullName>
    </recommendedName>
</protein>
<dbReference type="CDD" id="cd07067">
    <property type="entry name" value="HP_PGM_like"/>
    <property type="match status" value="1"/>
</dbReference>
<keyword evidence="1" id="KW-0378">Hydrolase</keyword>
<dbReference type="PANTHER" id="PTHR46517:SF1">
    <property type="entry name" value="FRUCTOSE-2,6-BISPHOSPHATASE TIGAR"/>
    <property type="match status" value="1"/>
</dbReference>
<dbReference type="Pfam" id="PF00300">
    <property type="entry name" value="His_Phos_1"/>
    <property type="match status" value="1"/>
</dbReference>
<dbReference type="InterPro" id="IPR051695">
    <property type="entry name" value="Phosphoglycerate_Mutase"/>
</dbReference>
<evidence type="ECO:0000256" key="3">
    <source>
        <dbReference type="PIRSR" id="PIRSR613078-2"/>
    </source>
</evidence>
<dbReference type="EMBL" id="LCGH01000011">
    <property type="protein sequence ID" value="KKT10673.1"/>
    <property type="molecule type" value="Genomic_DNA"/>
</dbReference>
<dbReference type="PANTHER" id="PTHR46517">
    <property type="entry name" value="FRUCTOSE-2,6-BISPHOSPHATASE TIGAR"/>
    <property type="match status" value="1"/>
</dbReference>
<dbReference type="GO" id="GO:0005829">
    <property type="term" value="C:cytosol"/>
    <property type="evidence" value="ECO:0007669"/>
    <property type="project" value="TreeGrafter"/>
</dbReference>
<dbReference type="AlphaFoldDB" id="A0A0G1ELL6"/>
<feature type="active site" description="Proton donor/acceptor" evidence="2">
    <location>
        <position position="90"/>
    </location>
</feature>
<dbReference type="Proteomes" id="UP000033907">
    <property type="component" value="Unassembled WGS sequence"/>
</dbReference>
<proteinExistence type="predicted"/>
<evidence type="ECO:0008006" key="6">
    <source>
        <dbReference type="Google" id="ProtNLM"/>
    </source>
</evidence>
<dbReference type="SMART" id="SM00855">
    <property type="entry name" value="PGAM"/>
    <property type="match status" value="1"/>
</dbReference>
<dbReference type="GO" id="GO:0004331">
    <property type="term" value="F:fructose-2,6-bisphosphate 2-phosphatase activity"/>
    <property type="evidence" value="ECO:0007669"/>
    <property type="project" value="TreeGrafter"/>
</dbReference>
<accession>A0A0G1ELL6</accession>
<organism evidence="4 5">
    <name type="scientific">Candidatus Nomurabacteria bacterium GW2011_GWF2_43_24</name>
    <dbReference type="NCBI Taxonomy" id="1618778"/>
    <lineage>
        <taxon>Bacteria</taxon>
        <taxon>Candidatus Nomuraibacteriota</taxon>
    </lineage>
</organism>
<feature type="binding site" evidence="3">
    <location>
        <begin position="16"/>
        <end position="23"/>
    </location>
    <ligand>
        <name>substrate</name>
    </ligand>
</feature>
<dbReference type="PROSITE" id="PS00175">
    <property type="entry name" value="PG_MUTASE"/>
    <property type="match status" value="1"/>
</dbReference>
<comment type="caution">
    <text evidence="4">The sequence shown here is derived from an EMBL/GenBank/DDBJ whole genome shotgun (WGS) entry which is preliminary data.</text>
</comment>
<name>A0A0G1ELL6_9BACT</name>
<feature type="binding site" evidence="3">
    <location>
        <position position="66"/>
    </location>
    <ligand>
        <name>substrate</name>
    </ligand>
</feature>
<sequence length="207" mass="23705">MKTENEENYCTLYLVRHGETEWNVKKINQGQSESFLTEKGIEQAKETAERLKDIKFDAIFSSDLSRTQRTAEIIKLDRELIIQTSQLLRERAHGSFEGKHADVFKNTLKEKLEERESLSGDEYHSFRLAPDVETDEELVTRFLIKLREIAVVYPGKNVLVVSHAGPIRNFLVKIGYAERKALAGGTFKQGGYVKVFSDGVDFFVKEV</sequence>
<dbReference type="InterPro" id="IPR029033">
    <property type="entry name" value="His_PPase_superfam"/>
</dbReference>
<dbReference type="Gene3D" id="3.40.50.1240">
    <property type="entry name" value="Phosphoglycerate mutase-like"/>
    <property type="match status" value="1"/>
</dbReference>
<evidence type="ECO:0000313" key="5">
    <source>
        <dbReference type="Proteomes" id="UP000033907"/>
    </source>
</evidence>
<reference evidence="4 5" key="1">
    <citation type="journal article" date="2015" name="Nature">
        <title>rRNA introns, odd ribosomes, and small enigmatic genomes across a large radiation of phyla.</title>
        <authorList>
            <person name="Brown C.T."/>
            <person name="Hug L.A."/>
            <person name="Thomas B.C."/>
            <person name="Sharon I."/>
            <person name="Castelle C.J."/>
            <person name="Singh A."/>
            <person name="Wilkins M.J."/>
            <person name="Williams K.H."/>
            <person name="Banfield J.F."/>
        </authorList>
    </citation>
    <scope>NUCLEOTIDE SEQUENCE [LARGE SCALE GENOMIC DNA]</scope>
</reference>